<gene>
    <name evidence="7" type="ORF">Acr_00g0041930</name>
</gene>
<evidence type="ECO:0000313" key="7">
    <source>
        <dbReference type="EMBL" id="GFS35772.1"/>
    </source>
</evidence>
<keyword evidence="2 5" id="KW-0812">Transmembrane</keyword>
<comment type="subcellular location">
    <subcellularLocation>
        <location evidence="1">Membrane</location>
        <topology evidence="1">Multi-pass membrane protein</topology>
    </subcellularLocation>
</comment>
<keyword evidence="4 5" id="KW-0472">Membrane</keyword>
<sequence length="180" mass="19586">MSSISQVPNQKYSVNHVEILLRWQLWLALCVATNSSAWLGTAVLVTNMRNFPLSRGTVVGLGIPILCIVMMYAVRPFTPAFGEDSAEHGQFVFIQVASVVLGCKFGTLGQSVGSADELIQGRDNVDETETVAHPSSSSTTNLGSFLESDSVSEVDMLLAEGEGAMKKKRRPKRGEDFTFR</sequence>
<evidence type="ECO:0000259" key="6">
    <source>
        <dbReference type="Pfam" id="PF06813"/>
    </source>
</evidence>
<evidence type="ECO:0000256" key="1">
    <source>
        <dbReference type="ARBA" id="ARBA00004141"/>
    </source>
</evidence>
<reference evidence="8" key="1">
    <citation type="submission" date="2019-07" db="EMBL/GenBank/DDBJ databases">
        <title>De Novo Assembly of kiwifruit Actinidia rufa.</title>
        <authorList>
            <person name="Sugita-Konishi S."/>
            <person name="Sato K."/>
            <person name="Mori E."/>
            <person name="Abe Y."/>
            <person name="Kisaki G."/>
            <person name="Hamano K."/>
            <person name="Suezawa K."/>
            <person name="Otani M."/>
            <person name="Fukuda T."/>
            <person name="Manabe T."/>
            <person name="Gomi K."/>
            <person name="Tabuchi M."/>
            <person name="Akimitsu K."/>
            <person name="Kataoka I."/>
        </authorList>
    </citation>
    <scope>NUCLEOTIDE SEQUENCE [LARGE SCALE GENOMIC DNA]</scope>
    <source>
        <strain evidence="8">cv. Fuchu</strain>
    </source>
</reference>
<dbReference type="EMBL" id="BJWL01000238">
    <property type="protein sequence ID" value="GFS35772.1"/>
    <property type="molecule type" value="Genomic_DNA"/>
</dbReference>
<evidence type="ECO:0000256" key="4">
    <source>
        <dbReference type="ARBA" id="ARBA00023136"/>
    </source>
</evidence>
<accession>A0A7J0DJZ9</accession>
<comment type="caution">
    <text evidence="7">The sequence shown here is derived from an EMBL/GenBank/DDBJ whole genome shotgun (WGS) entry which is preliminary data.</text>
</comment>
<dbReference type="AlphaFoldDB" id="A0A7J0DJZ9"/>
<evidence type="ECO:0000256" key="2">
    <source>
        <dbReference type="ARBA" id="ARBA00022692"/>
    </source>
</evidence>
<dbReference type="PANTHER" id="PTHR21576">
    <property type="entry name" value="UNCHARACTERIZED NODULIN-LIKE PROTEIN"/>
    <property type="match status" value="1"/>
</dbReference>
<evidence type="ECO:0000313" key="8">
    <source>
        <dbReference type="Proteomes" id="UP000585474"/>
    </source>
</evidence>
<dbReference type="GO" id="GO:0016020">
    <property type="term" value="C:membrane"/>
    <property type="evidence" value="ECO:0007669"/>
    <property type="project" value="UniProtKB-SubCell"/>
</dbReference>
<evidence type="ECO:0000256" key="5">
    <source>
        <dbReference type="SAM" id="Phobius"/>
    </source>
</evidence>
<feature type="transmembrane region" description="Helical" evidence="5">
    <location>
        <begin position="57"/>
        <end position="74"/>
    </location>
</feature>
<feature type="domain" description="Nodulin-like" evidence="6">
    <location>
        <begin position="17"/>
        <end position="61"/>
    </location>
</feature>
<name>A0A7J0DJZ9_9ERIC</name>
<feature type="transmembrane region" description="Helical" evidence="5">
    <location>
        <begin position="23"/>
        <end position="45"/>
    </location>
</feature>
<organism evidence="7 8">
    <name type="scientific">Actinidia rufa</name>
    <dbReference type="NCBI Taxonomy" id="165716"/>
    <lineage>
        <taxon>Eukaryota</taxon>
        <taxon>Viridiplantae</taxon>
        <taxon>Streptophyta</taxon>
        <taxon>Embryophyta</taxon>
        <taxon>Tracheophyta</taxon>
        <taxon>Spermatophyta</taxon>
        <taxon>Magnoliopsida</taxon>
        <taxon>eudicotyledons</taxon>
        <taxon>Gunneridae</taxon>
        <taxon>Pentapetalae</taxon>
        <taxon>asterids</taxon>
        <taxon>Ericales</taxon>
        <taxon>Actinidiaceae</taxon>
        <taxon>Actinidia</taxon>
    </lineage>
</organism>
<dbReference type="InterPro" id="IPR010658">
    <property type="entry name" value="Nodulin-like"/>
</dbReference>
<keyword evidence="3 5" id="KW-1133">Transmembrane helix</keyword>
<dbReference type="OrthoDB" id="410267at2759"/>
<dbReference type="PANTHER" id="PTHR21576:SF154">
    <property type="entry name" value="OS04G0502800 PROTEIN"/>
    <property type="match status" value="1"/>
</dbReference>
<dbReference type="Proteomes" id="UP000585474">
    <property type="component" value="Unassembled WGS sequence"/>
</dbReference>
<proteinExistence type="predicted"/>
<protein>
    <submittedName>
        <fullName evidence="7">Major facilitator superfamily protein</fullName>
    </submittedName>
</protein>
<evidence type="ECO:0000256" key="3">
    <source>
        <dbReference type="ARBA" id="ARBA00022989"/>
    </source>
</evidence>
<keyword evidence="8" id="KW-1185">Reference proteome</keyword>
<dbReference type="Pfam" id="PF06813">
    <property type="entry name" value="Nodulin-like"/>
    <property type="match status" value="1"/>
</dbReference>